<dbReference type="SMART" id="SM00283">
    <property type="entry name" value="MA"/>
    <property type="match status" value="1"/>
</dbReference>
<dbReference type="PANTHER" id="PTHR32089">
    <property type="entry name" value="METHYL-ACCEPTING CHEMOTAXIS PROTEIN MCPB"/>
    <property type="match status" value="1"/>
</dbReference>
<evidence type="ECO:0000259" key="4">
    <source>
        <dbReference type="PROSITE" id="PS50111"/>
    </source>
</evidence>
<dbReference type="SUPFAM" id="SSF58104">
    <property type="entry name" value="Methyl-accepting chemotaxis protein (MCP) signaling domain"/>
    <property type="match status" value="1"/>
</dbReference>
<dbReference type="InterPro" id="IPR004089">
    <property type="entry name" value="MCPsignal_dom"/>
</dbReference>
<evidence type="ECO:0000313" key="5">
    <source>
        <dbReference type="EMBL" id="KJV06174.1"/>
    </source>
</evidence>
<dbReference type="GO" id="GO:0007165">
    <property type="term" value="P:signal transduction"/>
    <property type="evidence" value="ECO:0007669"/>
    <property type="project" value="UniProtKB-KW"/>
</dbReference>
<organism evidence="5 6">
    <name type="scientific">Methylocucumis oryzae</name>
    <dbReference type="NCBI Taxonomy" id="1632867"/>
    <lineage>
        <taxon>Bacteria</taxon>
        <taxon>Pseudomonadati</taxon>
        <taxon>Pseudomonadota</taxon>
        <taxon>Gammaproteobacteria</taxon>
        <taxon>Methylococcales</taxon>
        <taxon>Methylococcaceae</taxon>
        <taxon>Methylocucumis</taxon>
    </lineage>
</organism>
<evidence type="ECO:0000313" key="6">
    <source>
        <dbReference type="Proteomes" id="UP000033684"/>
    </source>
</evidence>
<dbReference type="PROSITE" id="PS50111">
    <property type="entry name" value="CHEMOTAXIS_TRANSDUC_2"/>
    <property type="match status" value="1"/>
</dbReference>
<gene>
    <name evidence="5" type="ORF">VZ94_13030</name>
</gene>
<dbReference type="GO" id="GO:0006935">
    <property type="term" value="P:chemotaxis"/>
    <property type="evidence" value="ECO:0007669"/>
    <property type="project" value="UniProtKB-ARBA"/>
</dbReference>
<sequence>MLNQRINNVLKTVDYLQQQQQSIDKLEPMIANYIASIETFSRRLTPIWAAQVESSRAQMDTAIVELTGQFDAIVKQLDELLSKSRTNLSNGNDTILVSSRERLSTVIMNLDLALTNKQHMLAQIHGLLDFVEEMKDMSQQVVAIAHQTNLLALNAAIEAARAGDAGRGFAVVADEVRKLSKNSAATGKDITSKVDQINEAIIEALAAVELNAEQDAGAVMKANTSLQEVMDALEQVFTGLKLNTDAMGVNARQIQTEIGEALMHFQFQDRLNQVLSHVRDSINQFPNYLEHSHQDGVLNLKPLAIDTLLVELEKSYAMKAERHAHQAAQALANQDDEITFFLSHV</sequence>
<evidence type="ECO:0000256" key="2">
    <source>
        <dbReference type="ARBA" id="ARBA00023224"/>
    </source>
</evidence>
<keyword evidence="2 3" id="KW-0807">Transducer</keyword>
<evidence type="ECO:0000256" key="3">
    <source>
        <dbReference type="PROSITE-ProRule" id="PRU00284"/>
    </source>
</evidence>
<dbReference type="PANTHER" id="PTHR32089:SF112">
    <property type="entry name" value="LYSOZYME-LIKE PROTEIN-RELATED"/>
    <property type="match status" value="1"/>
</dbReference>
<dbReference type="AlphaFoldDB" id="A0A0F3IKU0"/>
<reference evidence="6" key="1">
    <citation type="submission" date="2015-03" db="EMBL/GenBank/DDBJ databases">
        <title>Draft genome sequence of a novel methanotroph (Sn10-6) isolated from flooded ricefield rhizosphere in India.</title>
        <authorList>
            <person name="Pandit P.S."/>
            <person name="Pore S.D."/>
            <person name="Arora P."/>
            <person name="Kapse N.G."/>
            <person name="Dhakephalkar P.K."/>
            <person name="Rahalkar M.C."/>
        </authorList>
    </citation>
    <scope>NUCLEOTIDE SEQUENCE [LARGE SCALE GENOMIC DNA]</scope>
    <source>
        <strain evidence="6">Sn10-6</strain>
    </source>
</reference>
<dbReference type="GO" id="GO:0016020">
    <property type="term" value="C:membrane"/>
    <property type="evidence" value="ECO:0007669"/>
    <property type="project" value="UniProtKB-SubCell"/>
</dbReference>
<name>A0A0F3IKU0_9GAMM</name>
<evidence type="ECO:0000256" key="1">
    <source>
        <dbReference type="ARBA" id="ARBA00004370"/>
    </source>
</evidence>
<proteinExistence type="predicted"/>
<dbReference type="Pfam" id="PF00015">
    <property type="entry name" value="MCPsignal"/>
    <property type="match status" value="1"/>
</dbReference>
<reference evidence="5 6" key="2">
    <citation type="journal article" date="2016" name="Microb. Ecol.">
        <title>Genome Characteristics of a Novel Type I Methanotroph (Sn10-6) Isolated from a Flooded Indian Rice Field.</title>
        <authorList>
            <person name="Rahalkar M.C."/>
            <person name="Pandit P.S."/>
            <person name="Dhakephalkar P.K."/>
            <person name="Pore S."/>
            <person name="Arora P."/>
            <person name="Kapse N."/>
        </authorList>
    </citation>
    <scope>NUCLEOTIDE SEQUENCE [LARGE SCALE GENOMIC DNA]</scope>
    <source>
        <strain evidence="5 6">Sn10-6</strain>
    </source>
</reference>
<feature type="domain" description="Methyl-accepting transducer" evidence="4">
    <location>
        <begin position="124"/>
        <end position="209"/>
    </location>
</feature>
<comment type="subcellular location">
    <subcellularLocation>
        <location evidence="1">Membrane</location>
    </subcellularLocation>
</comment>
<keyword evidence="6" id="KW-1185">Reference proteome</keyword>
<dbReference type="EMBL" id="LAJX01000130">
    <property type="protein sequence ID" value="KJV06174.1"/>
    <property type="molecule type" value="Genomic_DNA"/>
</dbReference>
<comment type="caution">
    <text evidence="5">The sequence shown here is derived from an EMBL/GenBank/DDBJ whole genome shotgun (WGS) entry which is preliminary data.</text>
</comment>
<accession>A0A0F3IKU0</accession>
<protein>
    <recommendedName>
        <fullName evidence="4">Methyl-accepting transducer domain-containing protein</fullName>
    </recommendedName>
</protein>
<dbReference type="Proteomes" id="UP000033684">
    <property type="component" value="Unassembled WGS sequence"/>
</dbReference>
<dbReference type="Gene3D" id="1.10.287.950">
    <property type="entry name" value="Methyl-accepting chemotaxis protein"/>
    <property type="match status" value="1"/>
</dbReference>